<evidence type="ECO:0000313" key="2">
    <source>
        <dbReference type="Proteomes" id="UP000789570"/>
    </source>
</evidence>
<dbReference type="AlphaFoldDB" id="A0A9N9GJJ9"/>
<gene>
    <name evidence="1" type="ORF">FCALED_LOCUS8852</name>
</gene>
<dbReference type="EMBL" id="CAJVPQ010002725">
    <property type="protein sequence ID" value="CAG8606519.1"/>
    <property type="molecule type" value="Genomic_DNA"/>
</dbReference>
<comment type="caution">
    <text evidence="1">The sequence shown here is derived from an EMBL/GenBank/DDBJ whole genome shotgun (WGS) entry which is preliminary data.</text>
</comment>
<organism evidence="1 2">
    <name type="scientific">Funneliformis caledonium</name>
    <dbReference type="NCBI Taxonomy" id="1117310"/>
    <lineage>
        <taxon>Eukaryota</taxon>
        <taxon>Fungi</taxon>
        <taxon>Fungi incertae sedis</taxon>
        <taxon>Mucoromycota</taxon>
        <taxon>Glomeromycotina</taxon>
        <taxon>Glomeromycetes</taxon>
        <taxon>Glomerales</taxon>
        <taxon>Glomeraceae</taxon>
        <taxon>Funneliformis</taxon>
    </lineage>
</organism>
<keyword evidence="2" id="KW-1185">Reference proteome</keyword>
<evidence type="ECO:0000313" key="1">
    <source>
        <dbReference type="EMBL" id="CAG8606519.1"/>
    </source>
</evidence>
<name>A0A9N9GJJ9_9GLOM</name>
<proteinExistence type="predicted"/>
<sequence length="48" mass="5239">MNDNFSALIITPSVIVSDTDINTFYSNCGTSIIFNDSMTIHAVRGTKI</sequence>
<dbReference type="Proteomes" id="UP000789570">
    <property type="component" value="Unassembled WGS sequence"/>
</dbReference>
<protein>
    <submittedName>
        <fullName evidence="1">3164_t:CDS:1</fullName>
    </submittedName>
</protein>
<reference evidence="1" key="1">
    <citation type="submission" date="2021-06" db="EMBL/GenBank/DDBJ databases">
        <authorList>
            <person name="Kallberg Y."/>
            <person name="Tangrot J."/>
            <person name="Rosling A."/>
        </authorList>
    </citation>
    <scope>NUCLEOTIDE SEQUENCE</scope>
    <source>
        <strain evidence="1">UK204</strain>
    </source>
</reference>
<accession>A0A9N9GJJ9</accession>